<dbReference type="InterPro" id="IPR009061">
    <property type="entry name" value="DNA-bd_dom_put_sf"/>
</dbReference>
<keyword evidence="2" id="KW-0175">Coiled coil</keyword>
<dbReference type="STRING" id="1306953.J121_2012"/>
<dbReference type="RefSeq" id="WP_050600434.1">
    <property type="nucleotide sequence ID" value="NZ_JYNE01000024.1"/>
</dbReference>
<organism evidence="4 5">
    <name type="scientific">Qipengyuania citrea LAMA 915</name>
    <dbReference type="NCBI Taxonomy" id="1306953"/>
    <lineage>
        <taxon>Bacteria</taxon>
        <taxon>Pseudomonadati</taxon>
        <taxon>Pseudomonadota</taxon>
        <taxon>Alphaproteobacteria</taxon>
        <taxon>Sphingomonadales</taxon>
        <taxon>Erythrobacteraceae</taxon>
        <taxon>Qipengyuania</taxon>
    </lineage>
</organism>
<dbReference type="PANTHER" id="PTHR30204">
    <property type="entry name" value="REDOX-CYCLING DRUG-SENSING TRANSCRIPTIONAL ACTIVATOR SOXR"/>
    <property type="match status" value="1"/>
</dbReference>
<dbReference type="PROSITE" id="PS00552">
    <property type="entry name" value="HTH_MERR_1"/>
    <property type="match status" value="1"/>
</dbReference>
<evidence type="ECO:0000256" key="2">
    <source>
        <dbReference type="SAM" id="Coils"/>
    </source>
</evidence>
<comment type="caution">
    <text evidence="4">The sequence shown here is derived from an EMBL/GenBank/DDBJ whole genome shotgun (WGS) entry which is preliminary data.</text>
</comment>
<gene>
    <name evidence="4" type="ORF">J121_2012</name>
</gene>
<dbReference type="GO" id="GO:0003677">
    <property type="term" value="F:DNA binding"/>
    <property type="evidence" value="ECO:0007669"/>
    <property type="project" value="UniProtKB-KW"/>
</dbReference>
<proteinExistence type="predicted"/>
<reference evidence="4" key="1">
    <citation type="submission" date="2015-02" db="EMBL/GenBank/DDBJ databases">
        <authorList>
            <person name="Chooi Y.-H."/>
        </authorList>
    </citation>
    <scope>NUCLEOTIDE SEQUENCE [LARGE SCALE GENOMIC DNA]</scope>
    <source>
        <strain evidence="4">LAMA 915</strain>
    </source>
</reference>
<dbReference type="AlphaFoldDB" id="A0A0L1KDH0"/>
<evidence type="ECO:0000313" key="5">
    <source>
        <dbReference type="Proteomes" id="UP000037446"/>
    </source>
</evidence>
<dbReference type="EMBL" id="JYNE01000024">
    <property type="protein sequence ID" value="KNH02100.1"/>
    <property type="molecule type" value="Genomic_DNA"/>
</dbReference>
<dbReference type="GeneID" id="93686334"/>
<dbReference type="InterPro" id="IPR047057">
    <property type="entry name" value="MerR_fam"/>
</dbReference>
<dbReference type="PATRIC" id="fig|1306953.7.peg.2083"/>
<dbReference type="Gene3D" id="1.10.1660.10">
    <property type="match status" value="1"/>
</dbReference>
<dbReference type="GO" id="GO:0003700">
    <property type="term" value="F:DNA-binding transcription factor activity"/>
    <property type="evidence" value="ECO:0007669"/>
    <property type="project" value="InterPro"/>
</dbReference>
<dbReference type="PRINTS" id="PR00040">
    <property type="entry name" value="HTHMERR"/>
</dbReference>
<dbReference type="SUPFAM" id="SSF46955">
    <property type="entry name" value="Putative DNA-binding domain"/>
    <property type="match status" value="1"/>
</dbReference>
<sequence>MRIGELARAAGVKAETIRYYEREGVLASPPRTQANYRDYGPEHARRLNFIRRARDLGFSMTRIRELLELADDRSRACHAVDTLARAHLGEVNRKIADLEALRRELRRMLENCEQGTVGTCLVIEALAEGTEA</sequence>
<dbReference type="CDD" id="cd04785">
    <property type="entry name" value="HTH_CadR-PbrR-like"/>
    <property type="match status" value="1"/>
</dbReference>
<dbReference type="SMART" id="SM00422">
    <property type="entry name" value="HTH_MERR"/>
    <property type="match status" value="1"/>
</dbReference>
<dbReference type="Proteomes" id="UP000037446">
    <property type="component" value="Unassembled WGS sequence"/>
</dbReference>
<feature type="coiled-coil region" evidence="2">
    <location>
        <begin position="88"/>
        <end position="115"/>
    </location>
</feature>
<dbReference type="PROSITE" id="PS50937">
    <property type="entry name" value="HTH_MERR_2"/>
    <property type="match status" value="1"/>
</dbReference>
<name>A0A0L1KDH0_9SPHN</name>
<dbReference type="PANTHER" id="PTHR30204:SF92">
    <property type="entry name" value="HTH-TYPE TRANSCRIPTIONAL REGULATOR ZNTR"/>
    <property type="match status" value="1"/>
</dbReference>
<accession>A0A0L1KDH0</accession>
<dbReference type="Pfam" id="PF13411">
    <property type="entry name" value="MerR_1"/>
    <property type="match status" value="1"/>
</dbReference>
<keyword evidence="1" id="KW-0238">DNA-binding</keyword>
<feature type="domain" description="HTH merR-type" evidence="3">
    <location>
        <begin position="1"/>
        <end position="69"/>
    </location>
</feature>
<dbReference type="InterPro" id="IPR000551">
    <property type="entry name" value="MerR-type_HTH_dom"/>
</dbReference>
<protein>
    <submittedName>
        <fullName evidence="4">Transcriptional regulator, MerR family</fullName>
    </submittedName>
</protein>
<evidence type="ECO:0000259" key="3">
    <source>
        <dbReference type="PROSITE" id="PS50937"/>
    </source>
</evidence>
<evidence type="ECO:0000313" key="4">
    <source>
        <dbReference type="EMBL" id="KNH02100.1"/>
    </source>
</evidence>
<evidence type="ECO:0000256" key="1">
    <source>
        <dbReference type="ARBA" id="ARBA00023125"/>
    </source>
</evidence>